<accession>A0ABW3UDD5</accession>
<proteinExistence type="predicted"/>
<evidence type="ECO:0000313" key="1">
    <source>
        <dbReference type="EMBL" id="MFD1218496.1"/>
    </source>
</evidence>
<dbReference type="RefSeq" id="WP_230435267.1">
    <property type="nucleotide sequence ID" value="NZ_CP087715.1"/>
</dbReference>
<dbReference type="GO" id="GO:0005524">
    <property type="term" value="F:ATP binding"/>
    <property type="evidence" value="ECO:0007669"/>
    <property type="project" value="UniProtKB-KW"/>
</dbReference>
<protein>
    <submittedName>
        <fullName evidence="1">ATP-binding protein</fullName>
    </submittedName>
</protein>
<sequence>MKIIYVPIRFERDSLSDFFHELDAYRDHEQVCIDFTHLKFSYPTAMLVAGAKIREWAKYRHEQGYKSKKNGIDSSRRVISYLMHLGFFDFIYMGEGNCVGEAGGSSNYLPITRVTRPDFNPFDNSVSDWYEGMQYEANRLAKVLCNGNVESIETYAYAIREIIRNVFEHSRAAECYVCGQRWWGGKVEIAIIDEGVGICSTLKESYDVKTDSEALQLAIKPGVSRTSANAGGNVFDNSGFGLYVLSEIGDRFGWFAIGSGSSRLIGNNGERVLEDFVFPGTFIGIQVFSRIRNFPGALSEIIREGEEIAGINGISNKASGASKIIKF</sequence>
<dbReference type="InterPro" id="IPR036890">
    <property type="entry name" value="HATPase_C_sf"/>
</dbReference>
<evidence type="ECO:0000313" key="2">
    <source>
        <dbReference type="Proteomes" id="UP001597264"/>
    </source>
</evidence>
<gene>
    <name evidence="1" type="ORF">ACFQ2X_17990</name>
</gene>
<keyword evidence="2" id="KW-1185">Reference proteome</keyword>
<dbReference type="SUPFAM" id="SSF55874">
    <property type="entry name" value="ATPase domain of HSP90 chaperone/DNA topoisomerase II/histidine kinase"/>
    <property type="match status" value="1"/>
</dbReference>
<keyword evidence="1" id="KW-0547">Nucleotide-binding</keyword>
<dbReference type="Proteomes" id="UP001597264">
    <property type="component" value="Unassembled WGS sequence"/>
</dbReference>
<dbReference type="EMBL" id="JBHTLR010000038">
    <property type="protein sequence ID" value="MFD1218496.1"/>
    <property type="molecule type" value="Genomic_DNA"/>
</dbReference>
<organism evidence="1 2">
    <name type="scientific">Microbulbifer celer</name>
    <dbReference type="NCBI Taxonomy" id="435905"/>
    <lineage>
        <taxon>Bacteria</taxon>
        <taxon>Pseudomonadati</taxon>
        <taxon>Pseudomonadota</taxon>
        <taxon>Gammaproteobacteria</taxon>
        <taxon>Cellvibrionales</taxon>
        <taxon>Microbulbiferaceae</taxon>
        <taxon>Microbulbifer</taxon>
    </lineage>
</organism>
<name>A0ABW3UDD5_9GAMM</name>
<comment type="caution">
    <text evidence="1">The sequence shown here is derived from an EMBL/GenBank/DDBJ whole genome shotgun (WGS) entry which is preliminary data.</text>
</comment>
<keyword evidence="1" id="KW-0067">ATP-binding</keyword>
<reference evidence="2" key="1">
    <citation type="journal article" date="2019" name="Int. J. Syst. Evol. Microbiol.">
        <title>The Global Catalogue of Microorganisms (GCM) 10K type strain sequencing project: providing services to taxonomists for standard genome sequencing and annotation.</title>
        <authorList>
            <consortium name="The Broad Institute Genomics Platform"/>
            <consortium name="The Broad Institute Genome Sequencing Center for Infectious Disease"/>
            <person name="Wu L."/>
            <person name="Ma J."/>
        </authorList>
    </citation>
    <scope>NUCLEOTIDE SEQUENCE [LARGE SCALE GENOMIC DNA]</scope>
    <source>
        <strain evidence="2">CCUG 54356</strain>
    </source>
</reference>